<dbReference type="AlphaFoldDB" id="A0AAV8TSU1"/>
<dbReference type="EMBL" id="JAIWQS010000004">
    <property type="protein sequence ID" value="KAJ8768858.1"/>
    <property type="molecule type" value="Genomic_DNA"/>
</dbReference>
<dbReference type="InterPro" id="IPR006527">
    <property type="entry name" value="F-box-assoc_dom_typ1"/>
</dbReference>
<dbReference type="InterPro" id="IPR036047">
    <property type="entry name" value="F-box-like_dom_sf"/>
</dbReference>
<proteinExistence type="predicted"/>
<comment type="caution">
    <text evidence="3">The sequence shown here is derived from an EMBL/GenBank/DDBJ whole genome shotgun (WGS) entry which is preliminary data.</text>
</comment>
<gene>
    <name evidence="3" type="ORF">K2173_023853</name>
</gene>
<dbReference type="SUPFAM" id="SSF81383">
    <property type="entry name" value="F-box domain"/>
    <property type="match status" value="1"/>
</dbReference>
<name>A0AAV8TSU1_9ROSI</name>
<organism evidence="3 4">
    <name type="scientific">Erythroxylum novogranatense</name>
    <dbReference type="NCBI Taxonomy" id="1862640"/>
    <lineage>
        <taxon>Eukaryota</taxon>
        <taxon>Viridiplantae</taxon>
        <taxon>Streptophyta</taxon>
        <taxon>Embryophyta</taxon>
        <taxon>Tracheophyta</taxon>
        <taxon>Spermatophyta</taxon>
        <taxon>Magnoliopsida</taxon>
        <taxon>eudicotyledons</taxon>
        <taxon>Gunneridae</taxon>
        <taxon>Pentapetalae</taxon>
        <taxon>rosids</taxon>
        <taxon>fabids</taxon>
        <taxon>Malpighiales</taxon>
        <taxon>Erythroxylaceae</taxon>
        <taxon>Erythroxylum</taxon>
    </lineage>
</organism>
<dbReference type="InterPro" id="IPR017451">
    <property type="entry name" value="F-box-assoc_interact_dom"/>
</dbReference>
<evidence type="ECO:0000259" key="1">
    <source>
        <dbReference type="Pfam" id="PF00646"/>
    </source>
</evidence>
<feature type="domain" description="F-box associated beta-propeller type 1" evidence="2">
    <location>
        <begin position="90"/>
        <end position="316"/>
    </location>
</feature>
<sequence length="399" mass="46562">MALPRHLISHILTRVPAPTLRRFKKNCKQWGSEIGSSFFVRKQVDYVSRTRYREGAVLSSSARSLQFLDCENMRVELRRIDFPFDGRRGVSVIGSCNGLFCLAWMDKVLVLWNPCTKVCRDFAISGPVVRRHYGLNWLGFGYDGTRDEYKILRLHRHETAQIMEGTQVDIFSSKTNSWKELPILRWEIGLVGQSQPGTLVDHALHWLVEYVTRWENFEIDGIFRFKTVAKAILRFDLVEEKPSLILIPPDIDCRHPLYEFELRGFGGFLSLTHHNEEGHIDMWRVGLDKFKEIERFSAKFLTAAWTKIITIPCMTQLPLNKRLEPLWLMEDGKLLLHVQKIYGFITKKRKRAEEISVEQKKFYVYDPKSEEFSGCEIKGCKFFNRITAHSHTLLSPNSF</sequence>
<evidence type="ECO:0000313" key="3">
    <source>
        <dbReference type="EMBL" id="KAJ8768858.1"/>
    </source>
</evidence>
<reference evidence="3 4" key="1">
    <citation type="submission" date="2021-09" db="EMBL/GenBank/DDBJ databases">
        <title>Genomic insights and catalytic innovation underlie evolution of tropane alkaloids biosynthesis.</title>
        <authorList>
            <person name="Wang Y.-J."/>
            <person name="Tian T."/>
            <person name="Huang J.-P."/>
            <person name="Huang S.-X."/>
        </authorList>
    </citation>
    <scope>NUCLEOTIDE SEQUENCE [LARGE SCALE GENOMIC DNA]</scope>
    <source>
        <strain evidence="3">KIB-2018</strain>
        <tissue evidence="3">Leaf</tissue>
    </source>
</reference>
<dbReference type="Proteomes" id="UP001159364">
    <property type="component" value="Linkage Group LG04"/>
</dbReference>
<dbReference type="NCBIfam" id="TIGR01640">
    <property type="entry name" value="F_box_assoc_1"/>
    <property type="match status" value="1"/>
</dbReference>
<dbReference type="Pfam" id="PF07734">
    <property type="entry name" value="FBA_1"/>
    <property type="match status" value="1"/>
</dbReference>
<keyword evidence="4" id="KW-1185">Reference proteome</keyword>
<dbReference type="PANTHER" id="PTHR31672">
    <property type="entry name" value="BNACNNG10540D PROTEIN"/>
    <property type="match status" value="1"/>
</dbReference>
<dbReference type="PANTHER" id="PTHR31672:SF13">
    <property type="entry name" value="F-BOX PROTEIN CPR30-LIKE"/>
    <property type="match status" value="1"/>
</dbReference>
<feature type="domain" description="F-box" evidence="1">
    <location>
        <begin position="3"/>
        <end position="36"/>
    </location>
</feature>
<evidence type="ECO:0000259" key="2">
    <source>
        <dbReference type="Pfam" id="PF07734"/>
    </source>
</evidence>
<dbReference type="Pfam" id="PF00646">
    <property type="entry name" value="F-box"/>
    <property type="match status" value="1"/>
</dbReference>
<evidence type="ECO:0000313" key="4">
    <source>
        <dbReference type="Proteomes" id="UP001159364"/>
    </source>
</evidence>
<evidence type="ECO:0008006" key="5">
    <source>
        <dbReference type="Google" id="ProtNLM"/>
    </source>
</evidence>
<dbReference type="InterPro" id="IPR001810">
    <property type="entry name" value="F-box_dom"/>
</dbReference>
<accession>A0AAV8TSU1</accession>
<protein>
    <recommendedName>
        <fullName evidence="5">F-box domain-containing protein</fullName>
    </recommendedName>
</protein>
<dbReference type="InterPro" id="IPR050796">
    <property type="entry name" value="SCF_F-box_component"/>
</dbReference>